<dbReference type="AlphaFoldDB" id="A0A6I1MME6"/>
<name>A0A6I1MME6_9CLOT</name>
<keyword evidence="2" id="KW-1185">Reference proteome</keyword>
<dbReference type="EMBL" id="WHJC01000087">
    <property type="protein sequence ID" value="MPQ43628.1"/>
    <property type="molecule type" value="Genomic_DNA"/>
</dbReference>
<dbReference type="Proteomes" id="UP000430345">
    <property type="component" value="Unassembled WGS sequence"/>
</dbReference>
<gene>
    <name evidence="1" type="ORF">GBZ86_07635</name>
</gene>
<reference evidence="1 2" key="1">
    <citation type="submission" date="2019-10" db="EMBL/GenBank/DDBJ databases">
        <title>The Genome Sequence of Clostridium tarantellae Isolated from Fish Brain.</title>
        <authorList>
            <person name="Bano L."/>
            <person name="Kiel M."/>
            <person name="Sales G."/>
            <person name="Doxey A.C."/>
            <person name="Mansfield M.J."/>
            <person name="Schiavone M."/>
            <person name="Rossetto O."/>
            <person name="Pirazzini M."/>
            <person name="Dobrindt U."/>
            <person name="Montecucco C."/>
        </authorList>
    </citation>
    <scope>NUCLEOTIDE SEQUENCE [LARGE SCALE GENOMIC DNA]</scope>
    <source>
        <strain evidence="1 2">DSM 3997</strain>
    </source>
</reference>
<comment type="caution">
    <text evidence="1">The sequence shown here is derived from an EMBL/GenBank/DDBJ whole genome shotgun (WGS) entry which is preliminary data.</text>
</comment>
<sequence length="71" mass="8265">MNKKLTKKELVKLVNQIRHPKQGETSEVLDKKLIIIEQNVLDPEICDLIFLTDFSDEEVIEKALQYKAIIL</sequence>
<organism evidence="1 2">
    <name type="scientific">Clostridium tarantellae</name>
    <dbReference type="NCBI Taxonomy" id="39493"/>
    <lineage>
        <taxon>Bacteria</taxon>
        <taxon>Bacillati</taxon>
        <taxon>Bacillota</taxon>
        <taxon>Clostridia</taxon>
        <taxon>Eubacteriales</taxon>
        <taxon>Clostridiaceae</taxon>
        <taxon>Clostridium</taxon>
    </lineage>
</organism>
<protein>
    <submittedName>
        <fullName evidence="1">Uncharacterized protein</fullName>
    </submittedName>
</protein>
<dbReference type="Gene3D" id="1.10.1200.20">
    <property type="entry name" value="Colicin E immunity protein"/>
    <property type="match status" value="1"/>
</dbReference>
<dbReference type="OrthoDB" id="6555806at2"/>
<dbReference type="RefSeq" id="WP_152889319.1">
    <property type="nucleotide sequence ID" value="NZ_WHJC01000087.1"/>
</dbReference>
<dbReference type="InterPro" id="IPR035900">
    <property type="entry name" value="Colicin_E_sf"/>
</dbReference>
<accession>A0A6I1MME6</accession>
<evidence type="ECO:0000313" key="1">
    <source>
        <dbReference type="EMBL" id="MPQ43628.1"/>
    </source>
</evidence>
<proteinExistence type="predicted"/>
<evidence type="ECO:0000313" key="2">
    <source>
        <dbReference type="Proteomes" id="UP000430345"/>
    </source>
</evidence>